<protein>
    <recommendedName>
        <fullName evidence="3">Lipocalin-like domain-containing protein</fullName>
    </recommendedName>
</protein>
<evidence type="ECO:0000313" key="2">
    <source>
        <dbReference type="Proteomes" id="UP000651112"/>
    </source>
</evidence>
<organism evidence="1 2">
    <name type="scientific">Sphingobacterium chuzhouense</name>
    <dbReference type="NCBI Taxonomy" id="1742264"/>
    <lineage>
        <taxon>Bacteria</taxon>
        <taxon>Pseudomonadati</taxon>
        <taxon>Bacteroidota</taxon>
        <taxon>Sphingobacteriia</taxon>
        <taxon>Sphingobacteriales</taxon>
        <taxon>Sphingobacteriaceae</taxon>
        <taxon>Sphingobacterium</taxon>
    </lineage>
</organism>
<comment type="caution">
    <text evidence="1">The sequence shown here is derived from an EMBL/GenBank/DDBJ whole genome shotgun (WGS) entry which is preliminary data.</text>
</comment>
<keyword evidence="2" id="KW-1185">Reference proteome</keyword>
<evidence type="ECO:0000313" key="1">
    <source>
        <dbReference type="EMBL" id="MBD1422412.1"/>
    </source>
</evidence>
<dbReference type="EMBL" id="JACNYL010000003">
    <property type="protein sequence ID" value="MBD1422412.1"/>
    <property type="molecule type" value="Genomic_DNA"/>
</dbReference>
<proteinExistence type="predicted"/>
<gene>
    <name evidence="1" type="ORF">H8B21_12620</name>
</gene>
<dbReference type="RefSeq" id="WP_190314142.1">
    <property type="nucleotide sequence ID" value="NZ_JACNYL010000003.1"/>
</dbReference>
<accession>A0ABR7XTC6</accession>
<name>A0ABR7XTC6_9SPHI</name>
<dbReference type="Proteomes" id="UP000651112">
    <property type="component" value="Unassembled WGS sequence"/>
</dbReference>
<sequence length="158" mass="18620">MNKHFRYSDWASKFVCTILLCLLFTFSRSQGKELQGKWVLDITLEEDGNSVSVRHPMFSAYLVYEFKDTQLFINDKPLSVTYMESNTIKTPYQTLHYTLDSIYLFVREQNENVTLAFLREEDFLNHNPVFRSKTVIRDGKEVIVKNDLPISDLTMSWN</sequence>
<reference evidence="1 2" key="1">
    <citation type="submission" date="2020-08" db="EMBL/GenBank/DDBJ databases">
        <title>Sphingobacterium sp. DN00404 isolated from aquaculture water.</title>
        <authorList>
            <person name="Zhang M."/>
        </authorList>
    </citation>
    <scope>NUCLEOTIDE SEQUENCE [LARGE SCALE GENOMIC DNA]</scope>
    <source>
        <strain evidence="1 2">KCTC 42746</strain>
    </source>
</reference>
<evidence type="ECO:0008006" key="3">
    <source>
        <dbReference type="Google" id="ProtNLM"/>
    </source>
</evidence>